<evidence type="ECO:0000313" key="8">
    <source>
        <dbReference type="EMBL" id="MBC8586874.1"/>
    </source>
</evidence>
<proteinExistence type="predicted"/>
<evidence type="ECO:0000256" key="7">
    <source>
        <dbReference type="PROSITE-ProRule" id="PRU00418"/>
    </source>
</evidence>
<dbReference type="Pfam" id="PF02255">
    <property type="entry name" value="PTS_IIA"/>
    <property type="match status" value="1"/>
</dbReference>
<keyword evidence="6" id="KW-0479">Metal-binding</keyword>
<evidence type="ECO:0000256" key="1">
    <source>
        <dbReference type="ARBA" id="ARBA00022448"/>
    </source>
</evidence>
<dbReference type="InterPro" id="IPR036542">
    <property type="entry name" value="PTS_IIA_lac/cel_sf"/>
</dbReference>
<dbReference type="GO" id="GO:0016740">
    <property type="term" value="F:transferase activity"/>
    <property type="evidence" value="ECO:0007669"/>
    <property type="project" value="UniProtKB-KW"/>
</dbReference>
<dbReference type="PROSITE" id="PS51095">
    <property type="entry name" value="PTS_EIIA_TYPE_3"/>
    <property type="match status" value="1"/>
</dbReference>
<dbReference type="PIRSF" id="PIRSF000699">
    <property type="entry name" value="PTS_IILac_III"/>
    <property type="match status" value="1"/>
</dbReference>
<evidence type="ECO:0000256" key="3">
    <source>
        <dbReference type="ARBA" id="ARBA00022679"/>
    </source>
</evidence>
<dbReference type="Gene3D" id="1.20.58.80">
    <property type="entry name" value="Phosphotransferase system, lactose/cellobiose-type IIA subunit"/>
    <property type="match status" value="1"/>
</dbReference>
<feature type="binding site" evidence="6">
    <location>
        <position position="78"/>
    </location>
    <ligand>
        <name>Mg(2+)</name>
        <dbReference type="ChEBI" id="CHEBI:18420"/>
        <note>ligand shared between all trimeric partners</note>
    </ligand>
</feature>
<dbReference type="PANTHER" id="PTHR34382:SF7">
    <property type="entry name" value="PTS SYSTEM N,N'-DIACETYLCHITOBIOSE-SPECIFIC EIIA COMPONENT"/>
    <property type="match status" value="1"/>
</dbReference>
<evidence type="ECO:0000313" key="9">
    <source>
        <dbReference type="Proteomes" id="UP000601171"/>
    </source>
</evidence>
<protein>
    <submittedName>
        <fullName evidence="8">PTS lactose/cellobiose transporter subunit IIA</fullName>
    </submittedName>
</protein>
<evidence type="ECO:0000256" key="5">
    <source>
        <dbReference type="PIRSR" id="PIRSR000699-1"/>
    </source>
</evidence>
<dbReference type="AlphaFoldDB" id="A0A926IIE3"/>
<dbReference type="SUPFAM" id="SSF46973">
    <property type="entry name" value="Enzyme IIa from lactose specific PTS, IIa-lac"/>
    <property type="match status" value="1"/>
</dbReference>
<dbReference type="CDD" id="cd00215">
    <property type="entry name" value="PTS_IIA_lac"/>
    <property type="match status" value="1"/>
</dbReference>
<dbReference type="GO" id="GO:0046872">
    <property type="term" value="F:metal ion binding"/>
    <property type="evidence" value="ECO:0007669"/>
    <property type="project" value="UniProtKB-KW"/>
</dbReference>
<keyword evidence="6" id="KW-0460">Magnesium</keyword>
<evidence type="ECO:0000256" key="4">
    <source>
        <dbReference type="ARBA" id="ARBA00022683"/>
    </source>
</evidence>
<keyword evidence="9" id="KW-1185">Reference proteome</keyword>
<organism evidence="8 9">
    <name type="scientific">Paratissierella segnis</name>
    <dbReference type="NCBI Taxonomy" id="2763679"/>
    <lineage>
        <taxon>Bacteria</taxon>
        <taxon>Bacillati</taxon>
        <taxon>Bacillota</taxon>
        <taxon>Tissierellia</taxon>
        <taxon>Tissierellales</taxon>
        <taxon>Tissierellaceae</taxon>
        <taxon>Paratissierella</taxon>
    </lineage>
</organism>
<dbReference type="GO" id="GO:0009401">
    <property type="term" value="P:phosphoenolpyruvate-dependent sugar phosphotransferase system"/>
    <property type="evidence" value="ECO:0007669"/>
    <property type="project" value="UniProtKB-KW"/>
</dbReference>
<reference evidence="8" key="1">
    <citation type="submission" date="2020-08" db="EMBL/GenBank/DDBJ databases">
        <title>Genome public.</title>
        <authorList>
            <person name="Liu C."/>
            <person name="Sun Q."/>
        </authorList>
    </citation>
    <scope>NUCLEOTIDE SEQUENCE</scope>
    <source>
        <strain evidence="8">BX21</strain>
    </source>
</reference>
<keyword evidence="4" id="KW-0598">Phosphotransferase system</keyword>
<evidence type="ECO:0000256" key="6">
    <source>
        <dbReference type="PIRSR" id="PIRSR000699-2"/>
    </source>
</evidence>
<dbReference type="Proteomes" id="UP000601171">
    <property type="component" value="Unassembled WGS sequence"/>
</dbReference>
<dbReference type="InterPro" id="IPR003188">
    <property type="entry name" value="PTS_IIA_lac/cel"/>
</dbReference>
<keyword evidence="1" id="KW-0813">Transport</keyword>
<dbReference type="EMBL" id="JACRTG010000004">
    <property type="protein sequence ID" value="MBC8586874.1"/>
    <property type="molecule type" value="Genomic_DNA"/>
</dbReference>
<comment type="cofactor">
    <cofactor evidence="6">
        <name>Mg(2+)</name>
        <dbReference type="ChEBI" id="CHEBI:18420"/>
    </cofactor>
    <text evidence="6">Binds 1 Mg(2+) ion per trimer.</text>
</comment>
<sequence>MSLEEVVFTIISHAGDAKSLCFEALAMAKKGEFEKADALIKDAQNELYETHNIQNSMIQKEASGEKLELSLLLMHAEDHLMTAILAKDLIEEMIEIYRENKKYKEAVENDD</sequence>
<keyword evidence="3" id="KW-0808">Transferase</keyword>
<evidence type="ECO:0000256" key="2">
    <source>
        <dbReference type="ARBA" id="ARBA00022597"/>
    </source>
</evidence>
<accession>A0A926IIE3</accession>
<feature type="active site" description="Tele-phosphohistidine intermediate" evidence="5">
    <location>
        <position position="75"/>
    </location>
</feature>
<gene>
    <name evidence="8" type="ORF">H8707_01290</name>
</gene>
<keyword evidence="2" id="KW-0762">Sugar transport</keyword>
<dbReference type="PANTHER" id="PTHR34382">
    <property type="entry name" value="PTS SYSTEM N,N'-DIACETYLCHITOBIOSE-SPECIFIC EIIA COMPONENT"/>
    <property type="match status" value="1"/>
</dbReference>
<feature type="modified residue" description="Phosphohistidine; by HPr" evidence="7">
    <location>
        <position position="75"/>
    </location>
</feature>
<comment type="caution">
    <text evidence="8">The sequence shown here is derived from an EMBL/GenBank/DDBJ whole genome shotgun (WGS) entry which is preliminary data.</text>
</comment>
<name>A0A926IIE3_9FIRM</name>
<dbReference type="RefSeq" id="WP_262428344.1">
    <property type="nucleotide sequence ID" value="NZ_JACRTG010000004.1"/>
</dbReference>